<evidence type="ECO:0000313" key="7">
    <source>
        <dbReference type="Proteomes" id="UP000515161"/>
    </source>
</evidence>
<reference evidence="8" key="1">
    <citation type="submission" date="2025-08" db="UniProtKB">
        <authorList>
            <consortium name="RefSeq"/>
        </authorList>
    </citation>
    <scope>IDENTIFICATION</scope>
</reference>
<evidence type="ECO:0000256" key="2">
    <source>
        <dbReference type="ARBA" id="ARBA00022771"/>
    </source>
</evidence>
<dbReference type="InterPro" id="IPR006612">
    <property type="entry name" value="THAP_Znf"/>
</dbReference>
<name>A0A6P8UT28_GYMAC</name>
<keyword evidence="1" id="KW-0479">Metal-binding</keyword>
<dbReference type="SMART" id="SM00980">
    <property type="entry name" value="THAP"/>
    <property type="match status" value="1"/>
</dbReference>
<accession>A0A6P8UT28</accession>
<dbReference type="SUPFAM" id="SSF57716">
    <property type="entry name" value="Glucocorticoid receptor-like (DNA-binding domain)"/>
    <property type="match status" value="1"/>
</dbReference>
<protein>
    <submittedName>
        <fullName evidence="8">Uncharacterized protein LOC117551234</fullName>
    </submittedName>
</protein>
<dbReference type="Pfam" id="PF05485">
    <property type="entry name" value="THAP"/>
    <property type="match status" value="1"/>
</dbReference>
<dbReference type="PANTHER" id="PTHR31751">
    <property type="entry name" value="SI:CH211-108C17.2-RELATED-RELATED"/>
    <property type="match status" value="1"/>
</dbReference>
<keyword evidence="2 5" id="KW-0863">Zinc-finger</keyword>
<dbReference type="AlphaFoldDB" id="A0A6P8UT28"/>
<evidence type="ECO:0000256" key="5">
    <source>
        <dbReference type="PROSITE-ProRule" id="PRU00309"/>
    </source>
</evidence>
<dbReference type="RefSeq" id="XP_034079901.1">
    <property type="nucleotide sequence ID" value="XM_034224010.1"/>
</dbReference>
<dbReference type="GO" id="GO:0008270">
    <property type="term" value="F:zinc ion binding"/>
    <property type="evidence" value="ECO:0007669"/>
    <property type="project" value="UniProtKB-KW"/>
</dbReference>
<dbReference type="PROSITE" id="PS50950">
    <property type="entry name" value="ZF_THAP"/>
    <property type="match status" value="1"/>
</dbReference>
<dbReference type="KEGG" id="gacu:117551234"/>
<keyword evidence="3" id="KW-0862">Zinc</keyword>
<proteinExistence type="predicted"/>
<dbReference type="Proteomes" id="UP000515161">
    <property type="component" value="Unplaced"/>
</dbReference>
<dbReference type="GO" id="GO:0003677">
    <property type="term" value="F:DNA binding"/>
    <property type="evidence" value="ECO:0007669"/>
    <property type="project" value="UniProtKB-UniRule"/>
</dbReference>
<keyword evidence="7" id="KW-1185">Reference proteome</keyword>
<dbReference type="PANTHER" id="PTHR31751:SF44">
    <property type="entry name" value="SI:CH211-211K8.4-RELATED"/>
    <property type="match status" value="1"/>
</dbReference>
<dbReference type="FunCoup" id="A0A6P8UT28">
    <property type="interactions" value="1"/>
</dbReference>
<evidence type="ECO:0000256" key="1">
    <source>
        <dbReference type="ARBA" id="ARBA00022723"/>
    </source>
</evidence>
<dbReference type="InParanoid" id="A0A6P8UT28"/>
<evidence type="ECO:0000259" key="6">
    <source>
        <dbReference type="PROSITE" id="PS50950"/>
    </source>
</evidence>
<gene>
    <name evidence="8" type="primary">LOC117551234</name>
</gene>
<evidence type="ECO:0000256" key="3">
    <source>
        <dbReference type="ARBA" id="ARBA00022833"/>
    </source>
</evidence>
<keyword evidence="4 5" id="KW-0238">DNA-binding</keyword>
<dbReference type="GeneID" id="117551234"/>
<organism evidence="7 8">
    <name type="scientific">Gymnodraco acuticeps</name>
    <name type="common">Antarctic dragonfish</name>
    <dbReference type="NCBI Taxonomy" id="8218"/>
    <lineage>
        <taxon>Eukaryota</taxon>
        <taxon>Metazoa</taxon>
        <taxon>Chordata</taxon>
        <taxon>Craniata</taxon>
        <taxon>Vertebrata</taxon>
        <taxon>Euteleostomi</taxon>
        <taxon>Actinopterygii</taxon>
        <taxon>Neopterygii</taxon>
        <taxon>Teleostei</taxon>
        <taxon>Neoteleostei</taxon>
        <taxon>Acanthomorphata</taxon>
        <taxon>Eupercaria</taxon>
        <taxon>Perciformes</taxon>
        <taxon>Notothenioidei</taxon>
        <taxon>Bathydraconidae</taxon>
        <taxon>Gymnodraco</taxon>
    </lineage>
</organism>
<evidence type="ECO:0000256" key="4">
    <source>
        <dbReference type="ARBA" id="ARBA00023125"/>
    </source>
</evidence>
<evidence type="ECO:0000313" key="8">
    <source>
        <dbReference type="RefSeq" id="XP_034079901.1"/>
    </source>
</evidence>
<dbReference type="OrthoDB" id="5814287at2759"/>
<sequence>MSHGHVHCQTSHSHIGYRQAKSTPVTSVFLSALARMSKRVKLCAVVGCKTREGGLHAMPSVDKENNLWLDFIFKGHVPEDHGRFLFVCSKHFTTDMFMNFSQVQHGYASKLMLNPGSIPTIREQASEDTSNFEAASTSHATSRLPVMTDSACQTDPPKYRTVRTQLSSRTLGSHRSTAVQAKIPCRSVGVETLPLEVPVPFLTSTPLKRPPKRPRVDLEEEYEDPFEGSSSLVFSEGQDATYDPAESITNATETTAMSGQEQNPPQTINTYIVYETCLMELFESCPVCKRVCDVQTRRIGTFISVQQLCPHCQFTRNWNSQPVLGSTPVGNLQLSVATYVNGASFYKLSKVFKAMNMQLCKYNPFRRHARMFIEPAIVSYWQKSQEGMLQKLHAEEKVIVGGDMRADSPGHSAKFGSYTMMDLKNNKVVDLQLVQVSGVGGSYHMELEGLKRSLELLKEGGVTLDCIVTDRHLQIQKFLRESSITQFFDVWHIEKGISKQLEKAAKKKDCEKLRGWVKSIRNHIYWTAATSTTGPERVAKWTSILNHVQDIHSHDDPLFPKCLHPLRIAQYQWMAAGTPAFHKLETILSTKRILKAVAKLSPHHQTSSLESFHAVILRFAPKNVVFPFLGMLCRLYLAALHYNENAERAQATTSTGKPLYKLQFPKARKGECRAKPVKTDPTFCYVANLMDLIFDQVFVDPAPFTQELLKIPIPEDLCSQYERPDREEVISGYATRFNLAAV</sequence>
<feature type="domain" description="THAP-type" evidence="6">
    <location>
        <begin position="36"/>
        <end position="122"/>
    </location>
</feature>